<dbReference type="AlphaFoldDB" id="A0A2A4I941"/>
<dbReference type="PROSITE" id="PS50943">
    <property type="entry name" value="HTH_CROC1"/>
    <property type="match status" value="1"/>
</dbReference>
<dbReference type="Proteomes" id="UP000218323">
    <property type="component" value="Unassembled WGS sequence"/>
</dbReference>
<evidence type="ECO:0000256" key="2">
    <source>
        <dbReference type="SAM" id="Phobius"/>
    </source>
</evidence>
<dbReference type="InterPro" id="IPR025194">
    <property type="entry name" value="RodZ-like_C"/>
</dbReference>
<dbReference type="PANTHER" id="PTHR34475:SF1">
    <property type="entry name" value="CYTOSKELETON PROTEIN RODZ"/>
    <property type="match status" value="1"/>
</dbReference>
<dbReference type="CDD" id="cd00093">
    <property type="entry name" value="HTH_XRE"/>
    <property type="match status" value="1"/>
</dbReference>
<keyword evidence="2" id="KW-0812">Transmembrane</keyword>
<gene>
    <name evidence="4" type="ORF">COA07_09450</name>
</gene>
<evidence type="ECO:0000259" key="3">
    <source>
        <dbReference type="PROSITE" id="PS50943"/>
    </source>
</evidence>
<dbReference type="EMBL" id="NWVC01000003">
    <property type="protein sequence ID" value="PCG14706.1"/>
    <property type="molecule type" value="Genomic_DNA"/>
</dbReference>
<feature type="transmembrane region" description="Helical" evidence="2">
    <location>
        <begin position="114"/>
        <end position="134"/>
    </location>
</feature>
<organism evidence="4 5">
    <name type="scientific">Sphingomonas adhaesiva</name>
    <dbReference type="NCBI Taxonomy" id="28212"/>
    <lineage>
        <taxon>Bacteria</taxon>
        <taxon>Pseudomonadati</taxon>
        <taxon>Pseudomonadota</taxon>
        <taxon>Alphaproteobacteria</taxon>
        <taxon>Sphingomonadales</taxon>
        <taxon>Sphingomonadaceae</taxon>
        <taxon>Sphingomonas</taxon>
    </lineage>
</organism>
<keyword evidence="2" id="KW-0472">Membrane</keyword>
<dbReference type="PANTHER" id="PTHR34475">
    <property type="match status" value="1"/>
</dbReference>
<feature type="region of interest" description="Disordered" evidence="1">
    <location>
        <begin position="257"/>
        <end position="300"/>
    </location>
</feature>
<dbReference type="InterPro" id="IPR001387">
    <property type="entry name" value="Cro/C1-type_HTH"/>
</dbReference>
<evidence type="ECO:0000313" key="5">
    <source>
        <dbReference type="Proteomes" id="UP000218323"/>
    </source>
</evidence>
<dbReference type="SUPFAM" id="SSF47413">
    <property type="entry name" value="lambda repressor-like DNA-binding domains"/>
    <property type="match status" value="1"/>
</dbReference>
<comment type="caution">
    <text evidence="4">The sequence shown here is derived from an EMBL/GenBank/DDBJ whole genome shotgun (WGS) entry which is preliminary data.</text>
</comment>
<dbReference type="RefSeq" id="WP_096640855.1">
    <property type="nucleotide sequence ID" value="NZ_JBHIWA010000032.1"/>
</dbReference>
<dbReference type="InterPro" id="IPR050400">
    <property type="entry name" value="Bact_Cytoskel_RodZ"/>
</dbReference>
<dbReference type="Pfam" id="PF13413">
    <property type="entry name" value="HTH_25"/>
    <property type="match status" value="1"/>
</dbReference>
<proteinExistence type="predicted"/>
<keyword evidence="2" id="KW-1133">Transmembrane helix</keyword>
<evidence type="ECO:0000313" key="4">
    <source>
        <dbReference type="EMBL" id="PCG14706.1"/>
    </source>
</evidence>
<dbReference type="InterPro" id="IPR010982">
    <property type="entry name" value="Lambda_DNA-bd_dom_sf"/>
</dbReference>
<accession>A0A2A4I941</accession>
<dbReference type="GO" id="GO:0003677">
    <property type="term" value="F:DNA binding"/>
    <property type="evidence" value="ECO:0007669"/>
    <property type="project" value="InterPro"/>
</dbReference>
<feature type="domain" description="HTH cro/C1-type" evidence="3">
    <location>
        <begin position="21"/>
        <end position="53"/>
    </location>
</feature>
<keyword evidence="5" id="KW-1185">Reference proteome</keyword>
<protein>
    <submittedName>
        <fullName evidence="4">Helix-turn-helix domain-containing protein</fullName>
    </submittedName>
</protein>
<name>A0A2A4I941_9SPHN</name>
<dbReference type="Gene3D" id="1.10.260.40">
    <property type="entry name" value="lambda repressor-like DNA-binding domains"/>
    <property type="match status" value="1"/>
</dbReference>
<reference evidence="4 5" key="1">
    <citation type="submission" date="2017-09" db="EMBL/GenBank/DDBJ databases">
        <title>Sphingomonas adhaesiva DSM 7418, whole genome shotgun sequence.</title>
        <authorList>
            <person name="Feng G."/>
            <person name="Zhu H."/>
        </authorList>
    </citation>
    <scope>NUCLEOTIDE SEQUENCE [LARGE SCALE GENOMIC DNA]</scope>
    <source>
        <strain evidence="4 5">DSM 7418</strain>
    </source>
</reference>
<sequence length="300" mass="30564">MSDGEHPAQAAAAPGTVGARLRAAREAQGLSVAEVAARTRVTQRFLEALENDRLDLLPSPTYASGFARAYARAVGLDPADVGRDIRGELARGAMPIRQHHIEEIADPARGPSRGVVIVAAGLALAVLVLGLLWLSTGMMRGTQEAPAAAVSPTPVAASRPVPAASTAAPAGKVVLTARDEVWMRVYDANNQTLFLGTKKKGETFEVPATADRPMINVGRPDQLSITVDGREVPALGDGKRAIKDVGISAAALAARGGGAATPAAAPTARPTARATGTTGGVPAAFQSPAPTAATATNTPD</sequence>
<dbReference type="SMART" id="SM00530">
    <property type="entry name" value="HTH_XRE"/>
    <property type="match status" value="1"/>
</dbReference>
<dbReference type="Pfam" id="PF13464">
    <property type="entry name" value="RodZ_C"/>
    <property type="match status" value="1"/>
</dbReference>
<evidence type="ECO:0000256" key="1">
    <source>
        <dbReference type="SAM" id="MobiDB-lite"/>
    </source>
</evidence>